<dbReference type="GO" id="GO:0050661">
    <property type="term" value="F:NADP binding"/>
    <property type="evidence" value="ECO:0007669"/>
    <property type="project" value="InterPro"/>
</dbReference>
<evidence type="ECO:0000313" key="3">
    <source>
        <dbReference type="Proteomes" id="UP000271603"/>
    </source>
</evidence>
<evidence type="ECO:0000313" key="2">
    <source>
        <dbReference type="EMBL" id="VEA69878.1"/>
    </source>
</evidence>
<dbReference type="EMBL" id="LR134155">
    <property type="protein sequence ID" value="VEA69878.1"/>
    <property type="molecule type" value="Genomic_DNA"/>
</dbReference>
<dbReference type="GO" id="GO:0016491">
    <property type="term" value="F:oxidoreductase activity"/>
    <property type="evidence" value="ECO:0007669"/>
    <property type="project" value="InterPro"/>
</dbReference>
<organism evidence="2 3">
    <name type="scientific">Serratia rubidaea</name>
    <name type="common">Serratia marinorubra</name>
    <dbReference type="NCBI Taxonomy" id="61652"/>
    <lineage>
        <taxon>Bacteria</taxon>
        <taxon>Pseudomonadati</taxon>
        <taxon>Pseudomonadota</taxon>
        <taxon>Gammaproteobacteria</taxon>
        <taxon>Enterobacterales</taxon>
        <taxon>Yersiniaceae</taxon>
        <taxon>Serratia</taxon>
    </lineage>
</organism>
<dbReference type="Pfam" id="PF03447">
    <property type="entry name" value="NAD_binding_3"/>
    <property type="match status" value="1"/>
</dbReference>
<dbReference type="Proteomes" id="UP000271603">
    <property type="component" value="Chromosome"/>
</dbReference>
<reference evidence="2 3" key="1">
    <citation type="submission" date="2018-12" db="EMBL/GenBank/DDBJ databases">
        <authorList>
            <consortium name="Pathogen Informatics"/>
        </authorList>
    </citation>
    <scope>NUCLEOTIDE SEQUENCE [LARGE SCALE GENOMIC DNA]</scope>
    <source>
        <strain evidence="2 3">NCTC9419</strain>
    </source>
</reference>
<dbReference type="STRING" id="61652.AXX16_1406"/>
<dbReference type="SUPFAM" id="SSF51735">
    <property type="entry name" value="NAD(P)-binding Rossmann-fold domains"/>
    <property type="match status" value="1"/>
</dbReference>
<sequence length="134" mass="14065">MKKIMMIGYGAMAKEVLSRLPEGVEPGWIVAREPHHAAIAAAFGGRVQALSDPRDCDGRPDLVLECASQQAVAEFGEAVVQRGWTLAVISTGALADAGCSSASSRPAATITAASGCCPARWRAWTGWRRRGKAG</sequence>
<dbReference type="InterPro" id="IPR036291">
    <property type="entry name" value="NAD(P)-bd_dom_sf"/>
</dbReference>
<name>A0A447QII0_SERRU</name>
<protein>
    <submittedName>
        <fullName evidence="2">L-aspartate dehydrogenase</fullName>
    </submittedName>
</protein>
<accession>A0A447QII0</accession>
<dbReference type="AlphaFoldDB" id="A0A447QII0"/>
<gene>
    <name evidence="2" type="ORF">NCTC9419_01367</name>
</gene>
<dbReference type="InterPro" id="IPR005106">
    <property type="entry name" value="Asp/hSer_DH_NAD-bd"/>
</dbReference>
<proteinExistence type="predicted"/>
<feature type="domain" description="Aspartate/homoserine dehydrogenase NAD-binding" evidence="1">
    <location>
        <begin position="8"/>
        <end position="97"/>
    </location>
</feature>
<dbReference type="Gene3D" id="3.40.50.720">
    <property type="entry name" value="NAD(P)-binding Rossmann-like Domain"/>
    <property type="match status" value="1"/>
</dbReference>
<evidence type="ECO:0000259" key="1">
    <source>
        <dbReference type="Pfam" id="PF03447"/>
    </source>
</evidence>